<reference evidence="1 2" key="1">
    <citation type="journal article" date="2014" name="J. Microbiol.">
        <title>Diaminobutyricibacter tongyongensis gen. nov., sp. nov. and Homoserinibacter gongjuensis gen. nov., sp. nov. belong to the family Microbacteriaceae.</title>
        <authorList>
            <person name="Kim S.J."/>
            <person name="Ahn J.H."/>
            <person name="Weon H.Y."/>
            <person name="Hamada M."/>
            <person name="Suzuki K."/>
            <person name="Kwon S.W."/>
        </authorList>
    </citation>
    <scope>NUCLEOTIDE SEQUENCE [LARGE SCALE GENOMIC DNA]</scope>
    <source>
        <strain evidence="1 2">NBRC 108724</strain>
    </source>
</reference>
<evidence type="ECO:0000313" key="1">
    <source>
        <dbReference type="EMBL" id="NEN07811.1"/>
    </source>
</evidence>
<name>A0A6L9Y2B1_9MICO</name>
<dbReference type="EMBL" id="JAAGWY010000005">
    <property type="protein sequence ID" value="NEN07811.1"/>
    <property type="molecule type" value="Genomic_DNA"/>
</dbReference>
<evidence type="ECO:0000313" key="2">
    <source>
        <dbReference type="Proteomes" id="UP000474967"/>
    </source>
</evidence>
<comment type="caution">
    <text evidence="1">The sequence shown here is derived from an EMBL/GenBank/DDBJ whole genome shotgun (WGS) entry which is preliminary data.</text>
</comment>
<accession>A0A6L9Y2B1</accession>
<proteinExistence type="predicted"/>
<dbReference type="AlphaFoldDB" id="A0A6L9Y2B1"/>
<keyword evidence="2" id="KW-1185">Reference proteome</keyword>
<protein>
    <submittedName>
        <fullName evidence="1">Uncharacterized protein</fullName>
    </submittedName>
</protein>
<dbReference type="RefSeq" id="WP_163291296.1">
    <property type="nucleotide sequence ID" value="NZ_JAAGWY010000005.1"/>
</dbReference>
<dbReference type="Proteomes" id="UP000474967">
    <property type="component" value="Unassembled WGS sequence"/>
</dbReference>
<organism evidence="1 2">
    <name type="scientific">Leifsonia tongyongensis</name>
    <dbReference type="NCBI Taxonomy" id="1268043"/>
    <lineage>
        <taxon>Bacteria</taxon>
        <taxon>Bacillati</taxon>
        <taxon>Actinomycetota</taxon>
        <taxon>Actinomycetes</taxon>
        <taxon>Micrococcales</taxon>
        <taxon>Microbacteriaceae</taxon>
        <taxon>Leifsonia</taxon>
    </lineage>
</organism>
<gene>
    <name evidence="1" type="ORF">G3T36_18300</name>
</gene>
<sequence>MHREIARAALASVQSMTYCGGMLRGGFVAALALAALLGLTGCIDEGITLPKGTLPPCPTSPAPATHVEDLSHQTCDLTGANLVFPDGHTLAAPPPGALTSQEICHAKETPNPKGQTVCVGTYYAGNLGAWGAVAWIKSANGKRMNYWGTPTAVKKEKALK</sequence>